<reference evidence="10 11" key="1">
    <citation type="submission" date="2020-05" db="EMBL/GenBank/DDBJ databases">
        <title>Complete genome sequence of Gemmatimonas greenlandica TET16.</title>
        <authorList>
            <person name="Zeng Y."/>
        </authorList>
    </citation>
    <scope>NUCLEOTIDE SEQUENCE [LARGE SCALE GENOMIC DNA]</scope>
    <source>
        <strain evidence="10 11">TET16</strain>
    </source>
</reference>
<accession>A0A6M4ITP1</accession>
<sequence length="116" mass="12515">MTSEFKEFAMKGSVMDLAIGVVIGGAFQKIVDSLVNDIIMPIVGLATGGVDFSNRFLALQGGPFTTLEEAKKAGVATLNYGLFINQILTFLIVAFTLFMVIKGVNRMRRNTPPAKV</sequence>
<feature type="transmembrane region" description="Helical" evidence="9">
    <location>
        <begin position="80"/>
        <end position="101"/>
    </location>
</feature>
<dbReference type="NCBIfam" id="TIGR00220">
    <property type="entry name" value="mscL"/>
    <property type="match status" value="1"/>
</dbReference>
<protein>
    <recommendedName>
        <fullName evidence="9">Large-conductance mechanosensitive channel</fullName>
    </recommendedName>
</protein>
<dbReference type="KEGG" id="ggr:HKW67_05140"/>
<dbReference type="InterPro" id="IPR001185">
    <property type="entry name" value="MS_channel"/>
</dbReference>
<dbReference type="HAMAP" id="MF_00115">
    <property type="entry name" value="MscL"/>
    <property type="match status" value="1"/>
</dbReference>
<dbReference type="GO" id="GO:0005886">
    <property type="term" value="C:plasma membrane"/>
    <property type="evidence" value="ECO:0007669"/>
    <property type="project" value="UniProtKB-SubCell"/>
</dbReference>
<dbReference type="SUPFAM" id="SSF81330">
    <property type="entry name" value="Gated mechanosensitive channel"/>
    <property type="match status" value="1"/>
</dbReference>
<evidence type="ECO:0000256" key="3">
    <source>
        <dbReference type="ARBA" id="ARBA00022475"/>
    </source>
</evidence>
<name>A0A6M4ITP1_9BACT</name>
<evidence type="ECO:0000256" key="9">
    <source>
        <dbReference type="HAMAP-Rule" id="MF_00115"/>
    </source>
</evidence>
<dbReference type="InterPro" id="IPR037673">
    <property type="entry name" value="MSC/AndL"/>
</dbReference>
<dbReference type="PANTHER" id="PTHR30266:SF2">
    <property type="entry name" value="LARGE-CONDUCTANCE MECHANOSENSITIVE CHANNEL"/>
    <property type="match status" value="1"/>
</dbReference>
<dbReference type="AlphaFoldDB" id="A0A6M4ITP1"/>
<keyword evidence="2 9" id="KW-0813">Transport</keyword>
<dbReference type="EMBL" id="CP053085">
    <property type="protein sequence ID" value="QJR38113.1"/>
    <property type="molecule type" value="Genomic_DNA"/>
</dbReference>
<dbReference type="GO" id="GO:0008381">
    <property type="term" value="F:mechanosensitive monoatomic ion channel activity"/>
    <property type="evidence" value="ECO:0007669"/>
    <property type="project" value="UniProtKB-UniRule"/>
</dbReference>
<dbReference type="Gene3D" id="1.10.1200.120">
    <property type="entry name" value="Large-conductance mechanosensitive channel, MscL, domain 1"/>
    <property type="match status" value="1"/>
</dbReference>
<keyword evidence="7 9" id="KW-0472">Membrane</keyword>
<dbReference type="Proteomes" id="UP000500938">
    <property type="component" value="Chromosome"/>
</dbReference>
<evidence type="ECO:0000256" key="1">
    <source>
        <dbReference type="ARBA" id="ARBA00004141"/>
    </source>
</evidence>
<keyword evidence="6 9" id="KW-0406">Ion transport</keyword>
<comment type="subcellular location">
    <subcellularLocation>
        <location evidence="9">Cell membrane</location>
        <topology evidence="9">Multi-pass membrane protein</topology>
    </subcellularLocation>
    <subcellularLocation>
        <location evidence="1">Membrane</location>
        <topology evidence="1">Multi-pass membrane protein</topology>
    </subcellularLocation>
</comment>
<keyword evidence="11" id="KW-1185">Reference proteome</keyword>
<proteinExistence type="inferred from homology"/>
<comment type="function">
    <text evidence="9">Channel that opens in response to stretch forces in the membrane lipid bilayer. May participate in the regulation of osmotic pressure changes within the cell.</text>
</comment>
<evidence type="ECO:0000313" key="10">
    <source>
        <dbReference type="EMBL" id="QJR38113.1"/>
    </source>
</evidence>
<gene>
    <name evidence="9 10" type="primary">mscL</name>
    <name evidence="10" type="ORF">HKW67_05140</name>
</gene>
<evidence type="ECO:0000256" key="5">
    <source>
        <dbReference type="ARBA" id="ARBA00022989"/>
    </source>
</evidence>
<dbReference type="PANTHER" id="PTHR30266">
    <property type="entry name" value="MECHANOSENSITIVE CHANNEL MSCL"/>
    <property type="match status" value="1"/>
</dbReference>
<comment type="similarity">
    <text evidence="9">Belongs to the MscL family.</text>
</comment>
<evidence type="ECO:0000256" key="2">
    <source>
        <dbReference type="ARBA" id="ARBA00022448"/>
    </source>
</evidence>
<comment type="subunit">
    <text evidence="9">Homopentamer.</text>
</comment>
<comment type="caution">
    <text evidence="9">Lacks conserved residue(s) required for the propagation of feature annotation.</text>
</comment>
<evidence type="ECO:0000256" key="7">
    <source>
        <dbReference type="ARBA" id="ARBA00023136"/>
    </source>
</evidence>
<evidence type="ECO:0000313" key="11">
    <source>
        <dbReference type="Proteomes" id="UP000500938"/>
    </source>
</evidence>
<keyword evidence="4 9" id="KW-0812">Transmembrane</keyword>
<evidence type="ECO:0000256" key="8">
    <source>
        <dbReference type="ARBA" id="ARBA00023303"/>
    </source>
</evidence>
<dbReference type="InterPro" id="IPR036019">
    <property type="entry name" value="MscL_channel"/>
</dbReference>
<evidence type="ECO:0000256" key="4">
    <source>
        <dbReference type="ARBA" id="ARBA00022692"/>
    </source>
</evidence>
<evidence type="ECO:0000256" key="6">
    <source>
        <dbReference type="ARBA" id="ARBA00023065"/>
    </source>
</evidence>
<dbReference type="Pfam" id="PF01741">
    <property type="entry name" value="MscL"/>
    <property type="match status" value="1"/>
</dbReference>
<keyword evidence="5 9" id="KW-1133">Transmembrane helix</keyword>
<dbReference type="PRINTS" id="PR01264">
    <property type="entry name" value="MECHCHANNEL"/>
</dbReference>
<keyword evidence="8 9" id="KW-0407">Ion channel</keyword>
<keyword evidence="3 9" id="KW-1003">Cell membrane</keyword>
<organism evidence="10 11">
    <name type="scientific">Gemmatimonas groenlandica</name>
    <dbReference type="NCBI Taxonomy" id="2732249"/>
    <lineage>
        <taxon>Bacteria</taxon>
        <taxon>Pseudomonadati</taxon>
        <taxon>Gemmatimonadota</taxon>
        <taxon>Gemmatimonadia</taxon>
        <taxon>Gemmatimonadales</taxon>
        <taxon>Gemmatimonadaceae</taxon>
        <taxon>Gemmatimonas</taxon>
    </lineage>
</organism>